<sequence length="113" mass="11152">MAALEAASTVPRALLSACLVLLVLGGGPSSVLRGAEAQGGGGQCLPQLNGLLACRAYLVPGAPDPSADCCSALSAVSHECACSTMGIINSLPGRCNLAQVNCCTLYSEAATVS</sequence>
<evidence type="ECO:0000256" key="1">
    <source>
        <dbReference type="SAM" id="SignalP"/>
    </source>
</evidence>
<evidence type="ECO:0000313" key="3">
    <source>
        <dbReference type="EMBL" id="CAD6245751.1"/>
    </source>
</evidence>
<dbReference type="EMBL" id="CAJGYO010000007">
    <property type="protein sequence ID" value="CAD6245751.1"/>
    <property type="molecule type" value="Genomic_DNA"/>
</dbReference>
<feature type="signal peptide" evidence="1">
    <location>
        <begin position="1"/>
        <end position="25"/>
    </location>
</feature>
<gene>
    <name evidence="3" type="ORF">NCGR_LOCUS30043</name>
</gene>
<proteinExistence type="predicted"/>
<dbReference type="InterPro" id="IPR016140">
    <property type="entry name" value="Bifunc_inhib/LTP/seed_store"/>
</dbReference>
<evidence type="ECO:0000259" key="2">
    <source>
        <dbReference type="SMART" id="SM00499"/>
    </source>
</evidence>
<dbReference type="AlphaFoldDB" id="A0A811PJX3"/>
<keyword evidence="1" id="KW-0732">Signal</keyword>
<dbReference type="PANTHER" id="PTHR35501:SF7">
    <property type="entry name" value="NON-SPECIFIC LIPID-TRANSFER PROTEIN C4"/>
    <property type="match status" value="1"/>
</dbReference>
<dbReference type="Proteomes" id="UP000604825">
    <property type="component" value="Unassembled WGS sequence"/>
</dbReference>
<dbReference type="Gene3D" id="1.10.110.10">
    <property type="entry name" value="Plant lipid-transfer and hydrophobic proteins"/>
    <property type="match status" value="1"/>
</dbReference>
<organism evidence="3 4">
    <name type="scientific">Miscanthus lutarioriparius</name>
    <dbReference type="NCBI Taxonomy" id="422564"/>
    <lineage>
        <taxon>Eukaryota</taxon>
        <taxon>Viridiplantae</taxon>
        <taxon>Streptophyta</taxon>
        <taxon>Embryophyta</taxon>
        <taxon>Tracheophyta</taxon>
        <taxon>Spermatophyta</taxon>
        <taxon>Magnoliopsida</taxon>
        <taxon>Liliopsida</taxon>
        <taxon>Poales</taxon>
        <taxon>Poaceae</taxon>
        <taxon>PACMAD clade</taxon>
        <taxon>Panicoideae</taxon>
        <taxon>Andropogonodae</taxon>
        <taxon>Andropogoneae</taxon>
        <taxon>Saccharinae</taxon>
        <taxon>Miscanthus</taxon>
    </lineage>
</organism>
<dbReference type="OrthoDB" id="1873458at2759"/>
<keyword evidence="4" id="KW-1185">Reference proteome</keyword>
<feature type="chain" id="PRO_5032790164" description="Bifunctional inhibitor/plant lipid transfer protein/seed storage helical domain-containing protein" evidence="1">
    <location>
        <begin position="26"/>
        <end position="113"/>
    </location>
</feature>
<dbReference type="Pfam" id="PF00234">
    <property type="entry name" value="Tryp_alpha_amyl"/>
    <property type="match status" value="1"/>
</dbReference>
<comment type="caution">
    <text evidence="3">The sequence shown here is derived from an EMBL/GenBank/DDBJ whole genome shotgun (WGS) entry which is preliminary data.</text>
</comment>
<dbReference type="PANTHER" id="PTHR35501">
    <property type="entry name" value="PROTEIN YY1"/>
    <property type="match status" value="1"/>
</dbReference>
<protein>
    <recommendedName>
        <fullName evidence="2">Bifunctional inhibitor/plant lipid transfer protein/seed storage helical domain-containing protein</fullName>
    </recommendedName>
</protein>
<dbReference type="SMART" id="SM00499">
    <property type="entry name" value="AAI"/>
    <property type="match status" value="1"/>
</dbReference>
<accession>A0A811PJX3</accession>
<evidence type="ECO:0000313" key="4">
    <source>
        <dbReference type="Proteomes" id="UP000604825"/>
    </source>
</evidence>
<dbReference type="InterPro" id="IPR036312">
    <property type="entry name" value="Bifun_inhib/LTP/seed_sf"/>
</dbReference>
<reference evidence="3" key="1">
    <citation type="submission" date="2020-10" db="EMBL/GenBank/DDBJ databases">
        <authorList>
            <person name="Han B."/>
            <person name="Lu T."/>
            <person name="Zhao Q."/>
            <person name="Huang X."/>
            <person name="Zhao Y."/>
        </authorList>
    </citation>
    <scope>NUCLEOTIDE SEQUENCE</scope>
</reference>
<name>A0A811PJX3_9POAL</name>
<feature type="domain" description="Bifunctional inhibitor/plant lipid transfer protein/seed storage helical" evidence="2">
    <location>
        <begin position="44"/>
        <end position="102"/>
    </location>
</feature>
<dbReference type="SUPFAM" id="SSF47699">
    <property type="entry name" value="Bifunctional inhibitor/lipid-transfer protein/seed storage 2S albumin"/>
    <property type="match status" value="1"/>
</dbReference>